<sequence length="106" mass="12170">MFDHSWLYSQLRKTRKKKVTIIDELIISYCLCVLASYDSVIVTKGKSSVNMSLIHTHTHTHHAVVNKSIHYLCLSLLFTQWMEDGYLALGFCYSNLLVASPIVLYC</sequence>
<keyword evidence="3" id="KW-1185">Reference proteome</keyword>
<feature type="transmembrane region" description="Helical" evidence="1">
    <location>
        <begin position="21"/>
        <end position="42"/>
    </location>
</feature>
<evidence type="ECO:0000313" key="3">
    <source>
        <dbReference type="Proteomes" id="UP000193560"/>
    </source>
</evidence>
<protein>
    <submittedName>
        <fullName evidence="2">Uncharacterized protein</fullName>
    </submittedName>
</protein>
<accession>A0A1X2IJ55</accession>
<proteinExistence type="predicted"/>
<dbReference type="AlphaFoldDB" id="A0A1X2IJ55"/>
<comment type="caution">
    <text evidence="2">The sequence shown here is derived from an EMBL/GenBank/DDBJ whole genome shotgun (WGS) entry which is preliminary data.</text>
</comment>
<dbReference type="Proteomes" id="UP000193560">
    <property type="component" value="Unassembled WGS sequence"/>
</dbReference>
<gene>
    <name evidence="2" type="ORF">BCR42DRAFT_414474</name>
</gene>
<keyword evidence="1" id="KW-1133">Transmembrane helix</keyword>
<keyword evidence="1" id="KW-0472">Membrane</keyword>
<dbReference type="EMBL" id="MCGE01000010">
    <property type="protein sequence ID" value="ORZ17370.1"/>
    <property type="molecule type" value="Genomic_DNA"/>
</dbReference>
<name>A0A1X2IJ55_9FUNG</name>
<feature type="transmembrane region" description="Helical" evidence="1">
    <location>
        <begin position="85"/>
        <end position="105"/>
    </location>
</feature>
<evidence type="ECO:0000313" key="2">
    <source>
        <dbReference type="EMBL" id="ORZ17370.1"/>
    </source>
</evidence>
<reference evidence="2 3" key="1">
    <citation type="submission" date="2016-07" db="EMBL/GenBank/DDBJ databases">
        <title>Pervasive Adenine N6-methylation of Active Genes in Fungi.</title>
        <authorList>
            <consortium name="DOE Joint Genome Institute"/>
            <person name="Mondo S.J."/>
            <person name="Dannebaum R.O."/>
            <person name="Kuo R.C."/>
            <person name="Labutti K."/>
            <person name="Haridas S."/>
            <person name="Kuo A."/>
            <person name="Salamov A."/>
            <person name="Ahrendt S.R."/>
            <person name="Lipzen A."/>
            <person name="Sullivan W."/>
            <person name="Andreopoulos W.B."/>
            <person name="Clum A."/>
            <person name="Lindquist E."/>
            <person name="Daum C."/>
            <person name="Ramamoorthy G.K."/>
            <person name="Gryganskyi A."/>
            <person name="Culley D."/>
            <person name="Magnuson J.K."/>
            <person name="James T.Y."/>
            <person name="O'Malley M.A."/>
            <person name="Stajich J.E."/>
            <person name="Spatafora J.W."/>
            <person name="Visel A."/>
            <person name="Grigoriev I.V."/>
        </authorList>
    </citation>
    <scope>NUCLEOTIDE SEQUENCE [LARGE SCALE GENOMIC DNA]</scope>
    <source>
        <strain evidence="2 3">NRRL 1336</strain>
    </source>
</reference>
<evidence type="ECO:0000256" key="1">
    <source>
        <dbReference type="SAM" id="Phobius"/>
    </source>
</evidence>
<keyword evidence="1" id="KW-0812">Transmembrane</keyword>
<organism evidence="2 3">
    <name type="scientific">Absidia repens</name>
    <dbReference type="NCBI Taxonomy" id="90262"/>
    <lineage>
        <taxon>Eukaryota</taxon>
        <taxon>Fungi</taxon>
        <taxon>Fungi incertae sedis</taxon>
        <taxon>Mucoromycota</taxon>
        <taxon>Mucoromycotina</taxon>
        <taxon>Mucoromycetes</taxon>
        <taxon>Mucorales</taxon>
        <taxon>Cunninghamellaceae</taxon>
        <taxon>Absidia</taxon>
    </lineage>
</organism>